<name>A0ABZ2HL11_9RHOB</name>
<dbReference type="Proteomes" id="UP001364156">
    <property type="component" value="Plasmid unnamed"/>
</dbReference>
<keyword evidence="1" id="KW-0614">Plasmid</keyword>
<evidence type="ECO:0008006" key="3">
    <source>
        <dbReference type="Google" id="ProtNLM"/>
    </source>
</evidence>
<proteinExistence type="predicted"/>
<dbReference type="RefSeq" id="WP_338551261.1">
    <property type="nucleotide sequence ID" value="NZ_CP146070.1"/>
</dbReference>
<keyword evidence="2" id="KW-1185">Reference proteome</keyword>
<geneLocation type="plasmid" evidence="1 2">
    <name>unnamed</name>
</geneLocation>
<gene>
    <name evidence="1" type="ORF">RZ517_17940</name>
</gene>
<evidence type="ECO:0000313" key="2">
    <source>
        <dbReference type="Proteomes" id="UP001364156"/>
    </source>
</evidence>
<evidence type="ECO:0000313" key="1">
    <source>
        <dbReference type="EMBL" id="WWR48460.1"/>
    </source>
</evidence>
<organism evidence="1 2">
    <name type="scientific">Roseovarius phycicola</name>
    <dbReference type="NCBI Taxonomy" id="3080976"/>
    <lineage>
        <taxon>Bacteria</taxon>
        <taxon>Pseudomonadati</taxon>
        <taxon>Pseudomonadota</taxon>
        <taxon>Alphaproteobacteria</taxon>
        <taxon>Rhodobacterales</taxon>
        <taxon>Roseobacteraceae</taxon>
        <taxon>Roseovarius</taxon>
    </lineage>
</organism>
<accession>A0ABZ2HL11</accession>
<protein>
    <recommendedName>
        <fullName evidence="3">Lipoprotein</fullName>
    </recommendedName>
</protein>
<dbReference type="EMBL" id="CP146070">
    <property type="protein sequence ID" value="WWR48460.1"/>
    <property type="molecule type" value="Genomic_DNA"/>
</dbReference>
<sequence length="88" mass="9007">MRTGTGTLLGAAFLLGGCAATTSPNGPSDIGNVPEAVVELAGPGQNLATARLRPEDGCYWYEHNGPVETTLLPLRTANGNPICVAKEA</sequence>
<dbReference type="PROSITE" id="PS51257">
    <property type="entry name" value="PROKAR_LIPOPROTEIN"/>
    <property type="match status" value="1"/>
</dbReference>
<reference evidence="1 2" key="1">
    <citation type="submission" date="2023-10" db="EMBL/GenBank/DDBJ databases">
        <title>Roseovarius strain S88 nov., isolated from a marine algae.</title>
        <authorList>
            <person name="Lee M.W."/>
            <person name="Lee J.K."/>
            <person name="Kim J.M."/>
            <person name="Choi D.G."/>
            <person name="Baek J.H."/>
            <person name="Bayburt H."/>
            <person name="Jung J.J."/>
            <person name="Han D.M."/>
            <person name="Jeon C.O."/>
        </authorList>
    </citation>
    <scope>NUCLEOTIDE SEQUENCE [LARGE SCALE GENOMIC DNA]</scope>
    <source>
        <strain evidence="1 2">S88</strain>
        <plasmid evidence="1 2">unnamed</plasmid>
    </source>
</reference>